<sequence length="94" mass="10454">MGLTARLDSSPQEESIKVMRHAFDQGATFSNGSAHYGVPSNRTANLDLIDAFFKEYPETKDEIFISIKGAFGADYKPDASPENIRKSINTIWII</sequence>
<accession>A0A261XWT2</accession>
<name>A0A261XWT2_9FUNG</name>
<dbReference type="Pfam" id="PF00248">
    <property type="entry name" value="Aldo_ket_red"/>
    <property type="match status" value="1"/>
</dbReference>
<comment type="caution">
    <text evidence="2">The sequence shown here is derived from an EMBL/GenBank/DDBJ whole genome shotgun (WGS) entry which is preliminary data.</text>
</comment>
<evidence type="ECO:0000313" key="3">
    <source>
        <dbReference type="Proteomes" id="UP000242875"/>
    </source>
</evidence>
<feature type="domain" description="NADP-dependent oxidoreductase" evidence="1">
    <location>
        <begin position="8"/>
        <end position="90"/>
    </location>
</feature>
<dbReference type="InterPro" id="IPR036812">
    <property type="entry name" value="NAD(P)_OxRdtase_dom_sf"/>
</dbReference>
<evidence type="ECO:0000313" key="2">
    <source>
        <dbReference type="EMBL" id="OZJ02812.1"/>
    </source>
</evidence>
<dbReference type="Gene3D" id="3.20.20.100">
    <property type="entry name" value="NADP-dependent oxidoreductase domain"/>
    <property type="match status" value="1"/>
</dbReference>
<dbReference type="InterPro" id="IPR023210">
    <property type="entry name" value="NADP_OxRdtase_dom"/>
</dbReference>
<dbReference type="AlphaFoldDB" id="A0A261XWT2"/>
<evidence type="ECO:0000259" key="1">
    <source>
        <dbReference type="Pfam" id="PF00248"/>
    </source>
</evidence>
<protein>
    <recommendedName>
        <fullName evidence="1">NADP-dependent oxidoreductase domain-containing protein</fullName>
    </recommendedName>
</protein>
<keyword evidence="3" id="KW-1185">Reference proteome</keyword>
<dbReference type="EMBL" id="MVBO01000123">
    <property type="protein sequence ID" value="OZJ02812.1"/>
    <property type="molecule type" value="Genomic_DNA"/>
</dbReference>
<proteinExistence type="predicted"/>
<reference evidence="2 3" key="1">
    <citation type="journal article" date="2017" name="Mycologia">
        <title>Bifiguratus adelaidae, gen. et sp. nov., a new member of Mucoromycotina in endophytic and soil-dwelling habitats.</title>
        <authorList>
            <person name="Torres-Cruz T.J."/>
            <person name="Billingsley Tobias T.L."/>
            <person name="Almatruk M."/>
            <person name="Hesse C."/>
            <person name="Kuske C.R."/>
            <person name="Desiro A."/>
            <person name="Benucci G.M."/>
            <person name="Bonito G."/>
            <person name="Stajich J.E."/>
            <person name="Dunlap C."/>
            <person name="Arnold A.E."/>
            <person name="Porras-Alfaro A."/>
        </authorList>
    </citation>
    <scope>NUCLEOTIDE SEQUENCE [LARGE SCALE GENOMIC DNA]</scope>
    <source>
        <strain evidence="2 3">AZ0501</strain>
    </source>
</reference>
<dbReference type="Proteomes" id="UP000242875">
    <property type="component" value="Unassembled WGS sequence"/>
</dbReference>
<organism evidence="2 3">
    <name type="scientific">Bifiguratus adelaidae</name>
    <dbReference type="NCBI Taxonomy" id="1938954"/>
    <lineage>
        <taxon>Eukaryota</taxon>
        <taxon>Fungi</taxon>
        <taxon>Fungi incertae sedis</taxon>
        <taxon>Mucoromycota</taxon>
        <taxon>Mucoromycotina</taxon>
        <taxon>Endogonomycetes</taxon>
        <taxon>Endogonales</taxon>
        <taxon>Endogonales incertae sedis</taxon>
        <taxon>Bifiguratus</taxon>
    </lineage>
</organism>
<gene>
    <name evidence="2" type="ORF">BZG36_05221</name>
</gene>
<dbReference type="SUPFAM" id="SSF51430">
    <property type="entry name" value="NAD(P)-linked oxidoreductase"/>
    <property type="match status" value="1"/>
</dbReference>